<dbReference type="InterPro" id="IPR050068">
    <property type="entry name" value="MurA_subfamily"/>
</dbReference>
<feature type="modified residue" description="2-(S-cysteinyl)pyruvic acid O-phosphothioketal" evidence="12">
    <location>
        <position position="123"/>
    </location>
</feature>
<feature type="domain" description="Enolpyruvate transferase" evidence="13">
    <location>
        <begin position="15"/>
        <end position="419"/>
    </location>
</feature>
<keyword evidence="5 12" id="KW-0808">Transferase</keyword>
<evidence type="ECO:0000313" key="14">
    <source>
        <dbReference type="EMBL" id="OHA59022.1"/>
    </source>
</evidence>
<comment type="function">
    <text evidence="12">Cell wall formation. Adds enolpyruvyl to UDP-N-acetylglucosamine.</text>
</comment>
<keyword evidence="9 12" id="KW-0961">Cell wall biogenesis/degradation</keyword>
<dbReference type="GO" id="GO:0071555">
    <property type="term" value="P:cell wall organization"/>
    <property type="evidence" value="ECO:0007669"/>
    <property type="project" value="UniProtKB-KW"/>
</dbReference>
<feature type="binding site" evidence="12">
    <location>
        <position position="317"/>
    </location>
    <ligand>
        <name>UDP-N-acetyl-alpha-D-glucosamine</name>
        <dbReference type="ChEBI" id="CHEBI:57705"/>
    </ligand>
</feature>
<dbReference type="GO" id="GO:0009252">
    <property type="term" value="P:peptidoglycan biosynthetic process"/>
    <property type="evidence" value="ECO:0007669"/>
    <property type="project" value="UniProtKB-UniRule"/>
</dbReference>
<organism evidence="14 15">
    <name type="scientific">Candidatus Vogelbacteria bacterium RIFOXYB1_FULL_42_16</name>
    <dbReference type="NCBI Taxonomy" id="1802436"/>
    <lineage>
        <taxon>Bacteria</taxon>
        <taxon>Candidatus Vogeliibacteriota</taxon>
    </lineage>
</organism>
<comment type="caution">
    <text evidence="14">The sequence shown here is derived from an EMBL/GenBank/DDBJ whole genome shotgun (WGS) entry which is preliminary data.</text>
</comment>
<dbReference type="GO" id="GO:0008760">
    <property type="term" value="F:UDP-N-acetylglucosamine 1-carboxyvinyltransferase activity"/>
    <property type="evidence" value="ECO:0007669"/>
    <property type="project" value="UniProtKB-UniRule"/>
</dbReference>
<dbReference type="GO" id="GO:0051301">
    <property type="term" value="P:cell division"/>
    <property type="evidence" value="ECO:0007669"/>
    <property type="project" value="UniProtKB-KW"/>
</dbReference>
<feature type="active site" description="Proton donor" evidence="12">
    <location>
        <position position="123"/>
    </location>
</feature>
<evidence type="ECO:0000256" key="11">
    <source>
        <dbReference type="ARBA" id="ARBA00047527"/>
    </source>
</evidence>
<evidence type="ECO:0000256" key="7">
    <source>
        <dbReference type="ARBA" id="ARBA00022984"/>
    </source>
</evidence>
<comment type="subcellular location">
    <subcellularLocation>
        <location evidence="1 12">Cytoplasm</location>
    </subcellularLocation>
</comment>
<gene>
    <name evidence="12" type="primary">murA</name>
    <name evidence="14" type="ORF">A2370_00685</name>
</gene>
<dbReference type="HAMAP" id="MF_00111">
    <property type="entry name" value="MurA"/>
    <property type="match status" value="1"/>
</dbReference>
<dbReference type="UniPathway" id="UPA00219"/>
<dbReference type="STRING" id="1802436.A2370_00685"/>
<keyword evidence="6 12" id="KW-0133">Cell shape</keyword>
<keyword evidence="12" id="KW-0670">Pyruvate</keyword>
<evidence type="ECO:0000259" key="13">
    <source>
        <dbReference type="Pfam" id="PF00275"/>
    </source>
</evidence>
<comment type="caution">
    <text evidence="12">Lacks conserved residue(s) required for the propagation of feature annotation.</text>
</comment>
<dbReference type="NCBIfam" id="TIGR01072">
    <property type="entry name" value="murA"/>
    <property type="match status" value="1"/>
</dbReference>
<keyword evidence="7 12" id="KW-0573">Peptidoglycan synthesis</keyword>
<feature type="binding site" evidence="12">
    <location>
        <begin position="128"/>
        <end position="132"/>
    </location>
    <ligand>
        <name>UDP-N-acetyl-alpha-D-glucosamine</name>
        <dbReference type="ChEBI" id="CHEBI:57705"/>
    </ligand>
</feature>
<dbReference type="GO" id="GO:0019277">
    <property type="term" value="P:UDP-N-acetylgalactosamine biosynthetic process"/>
    <property type="evidence" value="ECO:0007669"/>
    <property type="project" value="InterPro"/>
</dbReference>
<dbReference type="NCBIfam" id="NF006873">
    <property type="entry name" value="PRK09369.1"/>
    <property type="match status" value="1"/>
</dbReference>
<dbReference type="PANTHER" id="PTHR43783:SF1">
    <property type="entry name" value="UDP-N-ACETYLGLUCOSAMINE 1-CARBOXYVINYLTRANSFERASE"/>
    <property type="match status" value="1"/>
</dbReference>
<dbReference type="GO" id="GO:0005737">
    <property type="term" value="C:cytoplasm"/>
    <property type="evidence" value="ECO:0007669"/>
    <property type="project" value="UniProtKB-SubCell"/>
</dbReference>
<evidence type="ECO:0000256" key="1">
    <source>
        <dbReference type="ARBA" id="ARBA00004496"/>
    </source>
</evidence>
<dbReference type="InterPro" id="IPR005750">
    <property type="entry name" value="UDP_GlcNAc_COvinyl_MurA"/>
</dbReference>
<evidence type="ECO:0000256" key="4">
    <source>
        <dbReference type="ARBA" id="ARBA00022618"/>
    </source>
</evidence>
<name>A0A1G2QG95_9BACT</name>
<dbReference type="InterPro" id="IPR001986">
    <property type="entry name" value="Enolpyruvate_Tfrase_dom"/>
</dbReference>
<reference evidence="14 15" key="1">
    <citation type="journal article" date="2016" name="Nat. Commun.">
        <title>Thousands of microbial genomes shed light on interconnected biogeochemical processes in an aquifer system.</title>
        <authorList>
            <person name="Anantharaman K."/>
            <person name="Brown C.T."/>
            <person name="Hug L.A."/>
            <person name="Sharon I."/>
            <person name="Castelle C.J."/>
            <person name="Probst A.J."/>
            <person name="Thomas B.C."/>
            <person name="Singh A."/>
            <person name="Wilkins M.J."/>
            <person name="Karaoz U."/>
            <person name="Brodie E.L."/>
            <person name="Williams K.H."/>
            <person name="Hubbard S.S."/>
            <person name="Banfield J.F."/>
        </authorList>
    </citation>
    <scope>NUCLEOTIDE SEQUENCE [LARGE SCALE GENOMIC DNA]</scope>
</reference>
<keyword evidence="4 12" id="KW-0132">Cell division</keyword>
<feature type="binding site" evidence="12">
    <location>
        <position position="339"/>
    </location>
    <ligand>
        <name>UDP-N-acetyl-alpha-D-glucosamine</name>
        <dbReference type="ChEBI" id="CHEBI:57705"/>
    </ligand>
</feature>
<dbReference type="Proteomes" id="UP000176222">
    <property type="component" value="Unassembled WGS sequence"/>
</dbReference>
<evidence type="ECO:0000256" key="5">
    <source>
        <dbReference type="ARBA" id="ARBA00022679"/>
    </source>
</evidence>
<dbReference type="CDD" id="cd01555">
    <property type="entry name" value="UdpNAET"/>
    <property type="match status" value="1"/>
</dbReference>
<keyword evidence="8 12" id="KW-0131">Cell cycle</keyword>
<evidence type="ECO:0000256" key="12">
    <source>
        <dbReference type="HAMAP-Rule" id="MF_00111"/>
    </source>
</evidence>
<keyword evidence="3 12" id="KW-0963">Cytoplasm</keyword>
<proteinExistence type="inferred from homology"/>
<dbReference type="Gene3D" id="3.65.10.10">
    <property type="entry name" value="Enolpyruvate transferase domain"/>
    <property type="match status" value="2"/>
</dbReference>
<dbReference type="EMBL" id="MHTH01000006">
    <property type="protein sequence ID" value="OHA59022.1"/>
    <property type="molecule type" value="Genomic_DNA"/>
</dbReference>
<comment type="similarity">
    <text evidence="10 12">Belongs to the EPSP synthase family. MurA subfamily.</text>
</comment>
<protein>
    <recommendedName>
        <fullName evidence="12">UDP-N-acetylglucosamine 1-carboxyvinyltransferase</fullName>
        <ecNumber evidence="12">2.5.1.7</ecNumber>
    </recommendedName>
    <alternativeName>
        <fullName evidence="12">Enoylpyruvate transferase</fullName>
    </alternativeName>
    <alternativeName>
        <fullName evidence="12">UDP-N-acetylglucosamine enolpyruvyl transferase</fullName>
        <shortName evidence="12">EPT</shortName>
    </alternativeName>
</protein>
<comment type="catalytic activity">
    <reaction evidence="11 12">
        <text>phosphoenolpyruvate + UDP-N-acetyl-alpha-D-glucosamine = UDP-N-acetyl-3-O-(1-carboxyvinyl)-alpha-D-glucosamine + phosphate</text>
        <dbReference type="Rhea" id="RHEA:18681"/>
        <dbReference type="ChEBI" id="CHEBI:43474"/>
        <dbReference type="ChEBI" id="CHEBI:57705"/>
        <dbReference type="ChEBI" id="CHEBI:58702"/>
        <dbReference type="ChEBI" id="CHEBI:68483"/>
        <dbReference type="EC" id="2.5.1.7"/>
    </reaction>
</comment>
<dbReference type="GO" id="GO:0008360">
    <property type="term" value="P:regulation of cell shape"/>
    <property type="evidence" value="ECO:0007669"/>
    <property type="project" value="UniProtKB-KW"/>
</dbReference>
<dbReference type="SUPFAM" id="SSF55205">
    <property type="entry name" value="EPT/RTPC-like"/>
    <property type="match status" value="1"/>
</dbReference>
<evidence type="ECO:0000256" key="6">
    <source>
        <dbReference type="ARBA" id="ARBA00022960"/>
    </source>
</evidence>
<evidence type="ECO:0000256" key="9">
    <source>
        <dbReference type="ARBA" id="ARBA00023316"/>
    </source>
</evidence>
<sequence>MKTEERLEIEGLRGRRFLAGTVKVGGAKNAVLKMMSATILFADRVKMTNVPEIEDVRRTAELLVDLGAEVSFSGDHTCDIDTTNLTKTVITPEISKKLRASIVLTGPLLARFGRVSFPHPGGCVIGRRPIDLFLAGFEALGANVTLKNDLYEIKAKNGQLIGAEIFFKNQSVTATETFLLAGVLAKGKTVLKNCALEPEIISLGEYLKKCGAKISGLGTTTIEIEGGARLHAKGKIYHTIPDRIEAGSFLILATLAGKDVTIADCEPKHLTAVIDFLREAGAEIIVGQNFLRVINRKKPKLIASDLKTHEYPGFPTDLQAPMSVFLTQAVGQSFIFETIFEGRLGHLESLEQMGAKVKLLDAHRAIINGPNELHSRELFSPDLRAGLAYIIAGLVAKGRTTVHNVGYIDRGYENIEGKLTALGAKIKRIHLENETICHFSSEN</sequence>
<dbReference type="AlphaFoldDB" id="A0A1G2QG95"/>
<evidence type="ECO:0000256" key="10">
    <source>
        <dbReference type="ARBA" id="ARBA00038367"/>
    </source>
</evidence>
<dbReference type="InterPro" id="IPR036968">
    <property type="entry name" value="Enolpyruvate_Tfrase_sf"/>
</dbReference>
<comment type="pathway">
    <text evidence="2 12">Cell wall biogenesis; peptidoglycan biosynthesis.</text>
</comment>
<dbReference type="PANTHER" id="PTHR43783">
    <property type="entry name" value="UDP-N-ACETYLGLUCOSAMINE 1-CARBOXYVINYLTRANSFERASE"/>
    <property type="match status" value="1"/>
</dbReference>
<evidence type="ECO:0000256" key="3">
    <source>
        <dbReference type="ARBA" id="ARBA00022490"/>
    </source>
</evidence>
<dbReference type="InterPro" id="IPR013792">
    <property type="entry name" value="RNA3'P_cycl/enolpyr_Trfase_a/b"/>
</dbReference>
<dbReference type="Pfam" id="PF00275">
    <property type="entry name" value="EPSP_synthase"/>
    <property type="match status" value="1"/>
</dbReference>
<evidence type="ECO:0000256" key="8">
    <source>
        <dbReference type="ARBA" id="ARBA00023306"/>
    </source>
</evidence>
<feature type="binding site" evidence="12">
    <location>
        <position position="99"/>
    </location>
    <ligand>
        <name>UDP-N-acetyl-alpha-D-glucosamine</name>
        <dbReference type="ChEBI" id="CHEBI:57705"/>
    </ligand>
</feature>
<accession>A0A1G2QG95</accession>
<dbReference type="EC" id="2.5.1.7" evidence="12"/>
<evidence type="ECO:0000256" key="2">
    <source>
        <dbReference type="ARBA" id="ARBA00004752"/>
    </source>
</evidence>
<evidence type="ECO:0000313" key="15">
    <source>
        <dbReference type="Proteomes" id="UP000176222"/>
    </source>
</evidence>
<feature type="binding site" evidence="12">
    <location>
        <begin position="28"/>
        <end position="29"/>
    </location>
    <ligand>
        <name>phosphoenolpyruvate</name>
        <dbReference type="ChEBI" id="CHEBI:58702"/>
    </ligand>
</feature>